<keyword evidence="6" id="KW-1185">Reference proteome</keyword>
<reference evidence="5" key="2">
    <citation type="journal article" date="2023" name="Proc. Natl. Acad. Sci. U.S.A.">
        <title>A global phylogenomic analysis of the shiitake genus Lentinula.</title>
        <authorList>
            <person name="Sierra-Patev S."/>
            <person name="Min B."/>
            <person name="Naranjo-Ortiz M."/>
            <person name="Looney B."/>
            <person name="Konkel Z."/>
            <person name="Slot J.C."/>
            <person name="Sakamoto Y."/>
            <person name="Steenwyk J.L."/>
            <person name="Rokas A."/>
            <person name="Carro J."/>
            <person name="Camarero S."/>
            <person name="Ferreira P."/>
            <person name="Molpeceres G."/>
            <person name="Ruiz-Duenas F.J."/>
            <person name="Serrano A."/>
            <person name="Henrissat B."/>
            <person name="Drula E."/>
            <person name="Hughes K.W."/>
            <person name="Mata J.L."/>
            <person name="Ishikawa N.K."/>
            <person name="Vargas-Isla R."/>
            <person name="Ushijima S."/>
            <person name="Smith C.A."/>
            <person name="Donoghue J."/>
            <person name="Ahrendt S."/>
            <person name="Andreopoulos W."/>
            <person name="He G."/>
            <person name="LaButti K."/>
            <person name="Lipzen A."/>
            <person name="Ng V."/>
            <person name="Riley R."/>
            <person name="Sandor L."/>
            <person name="Barry K."/>
            <person name="Martinez A.T."/>
            <person name="Xiao Y."/>
            <person name="Gibbons J.G."/>
            <person name="Terashima K."/>
            <person name="Grigoriev I.V."/>
            <person name="Hibbett D."/>
        </authorList>
    </citation>
    <scope>NUCLEOTIDE SEQUENCE</scope>
    <source>
        <strain evidence="5">ET3784</strain>
    </source>
</reference>
<dbReference type="GO" id="GO:0006515">
    <property type="term" value="P:protein quality control for misfolded or incompletely synthesized proteins"/>
    <property type="evidence" value="ECO:0007669"/>
    <property type="project" value="TreeGrafter"/>
</dbReference>
<feature type="region of interest" description="Disordered" evidence="4">
    <location>
        <begin position="42"/>
        <end position="82"/>
    </location>
</feature>
<dbReference type="Gene3D" id="3.40.50.300">
    <property type="entry name" value="P-loop containing nucleotide triphosphate hydrolases"/>
    <property type="match status" value="1"/>
</dbReference>
<feature type="compositionally biased region" description="Polar residues" evidence="4">
    <location>
        <begin position="53"/>
        <end position="75"/>
    </location>
</feature>
<comment type="caution">
    <text evidence="5">The sequence shown here is derived from an EMBL/GenBank/DDBJ whole genome shotgun (WGS) entry which is preliminary data.</text>
</comment>
<dbReference type="GO" id="GO:0016887">
    <property type="term" value="F:ATP hydrolysis activity"/>
    <property type="evidence" value="ECO:0007669"/>
    <property type="project" value="InterPro"/>
</dbReference>
<feature type="compositionally biased region" description="Low complexity" evidence="4">
    <location>
        <begin position="42"/>
        <end position="52"/>
    </location>
</feature>
<dbReference type="GO" id="GO:0005524">
    <property type="term" value="F:ATP binding"/>
    <property type="evidence" value="ECO:0007669"/>
    <property type="project" value="UniProtKB-KW"/>
</dbReference>
<dbReference type="PANTHER" id="PTHR12169:SF6">
    <property type="entry name" value="AFG1-LIKE ATPASE"/>
    <property type="match status" value="1"/>
</dbReference>
<dbReference type="EMBL" id="JANVFO010000010">
    <property type="protein sequence ID" value="KAJ3735155.1"/>
    <property type="molecule type" value="Genomic_DNA"/>
</dbReference>
<dbReference type="Pfam" id="PF03969">
    <property type="entry name" value="AFG1_ATPase"/>
    <property type="match status" value="1"/>
</dbReference>
<dbReference type="NCBIfam" id="NF040713">
    <property type="entry name" value="ZapE"/>
    <property type="match status" value="1"/>
</dbReference>
<dbReference type="Proteomes" id="UP001176059">
    <property type="component" value="Unassembled WGS sequence"/>
</dbReference>
<dbReference type="InterPro" id="IPR005654">
    <property type="entry name" value="ATPase_AFG1-like"/>
</dbReference>
<evidence type="ECO:0000256" key="1">
    <source>
        <dbReference type="ARBA" id="ARBA00010322"/>
    </source>
</evidence>
<proteinExistence type="inferred from homology"/>
<dbReference type="PANTHER" id="PTHR12169">
    <property type="entry name" value="ATPASE N2B"/>
    <property type="match status" value="1"/>
</dbReference>
<protein>
    <submittedName>
        <fullName evidence="5">AFG1-like ATPase-domain-containing protein</fullName>
    </submittedName>
</protein>
<gene>
    <name evidence="5" type="ORF">DFJ43DRAFT_1058474</name>
</gene>
<sequence length="503" mass="56238">MSSKSTSSVISAVLRTRTVAAVRPTGPGIHLKVHTAGKAYNSSLSTSTSSSTPPIEQNILNSSPANHNFHSSKSTTKPHGHKKPLVHYHNLVESGTLRGDEHQTRIIQKLQDLHDELMDYTPPSIPETDPSNSLLSRIFSRSEPIPTQPPDDAPKGLYLYGDVGTGKTMLMDLFYSSLPPYIQRKRRVHFHAFMIDVHRRLHAAKIAMGYKGGDPIPPVARDLAREAYVLCFDEFQVTDIADAMILRRLLESLLNYGVVAVITSNRHPDDLYKNGIQRSSFIPAIELLKNRLDVTDLDSGTDYRRVPRALSKVYYDPLTPSNALEIEKIFKSMTHHDDKDPPVKNRQLTIWGRKLTIPESTSKVAKFKFDDLCGKPLSAADYLEITKTFGTLFVLDVPKMGMDSKDKARRFITFIDACYESKTKLFVTSEVPVFQVFSDEDLDSGKPISDHMRGIMDDLGISQDIVGKSSIFSGEEELFAFARACSRLVQMGSKEWVDTAGQH</sequence>
<organism evidence="5 6">
    <name type="scientific">Lentinula guzmanii</name>
    <dbReference type="NCBI Taxonomy" id="2804957"/>
    <lineage>
        <taxon>Eukaryota</taxon>
        <taxon>Fungi</taxon>
        <taxon>Dikarya</taxon>
        <taxon>Basidiomycota</taxon>
        <taxon>Agaricomycotina</taxon>
        <taxon>Agaricomycetes</taxon>
        <taxon>Agaricomycetidae</taxon>
        <taxon>Agaricales</taxon>
        <taxon>Marasmiineae</taxon>
        <taxon>Omphalotaceae</taxon>
        <taxon>Lentinula</taxon>
    </lineage>
</organism>
<evidence type="ECO:0000256" key="4">
    <source>
        <dbReference type="SAM" id="MobiDB-lite"/>
    </source>
</evidence>
<evidence type="ECO:0000256" key="2">
    <source>
        <dbReference type="ARBA" id="ARBA00022741"/>
    </source>
</evidence>
<dbReference type="AlphaFoldDB" id="A0AA38JR94"/>
<comment type="similarity">
    <text evidence="1">Belongs to the AFG1 ATPase family.</text>
</comment>
<dbReference type="SUPFAM" id="SSF52540">
    <property type="entry name" value="P-loop containing nucleoside triphosphate hydrolases"/>
    <property type="match status" value="1"/>
</dbReference>
<evidence type="ECO:0000313" key="6">
    <source>
        <dbReference type="Proteomes" id="UP001176059"/>
    </source>
</evidence>
<reference evidence="5" key="1">
    <citation type="submission" date="2022-08" db="EMBL/GenBank/DDBJ databases">
        <authorList>
            <consortium name="DOE Joint Genome Institute"/>
            <person name="Min B."/>
            <person name="Sierra-Patev S."/>
            <person name="Naranjo-Ortiz M."/>
            <person name="Looney B."/>
            <person name="Konkel Z."/>
            <person name="Slot J.C."/>
            <person name="Sakamoto Y."/>
            <person name="Steenwyk J.L."/>
            <person name="Rokas A."/>
            <person name="Carro J."/>
            <person name="Camarero S."/>
            <person name="Ferreira P."/>
            <person name="Molpeceres G."/>
            <person name="Ruiz-duenas F.J."/>
            <person name="Serrano A."/>
            <person name="Henrissat B."/>
            <person name="Drula E."/>
            <person name="Hughes K.W."/>
            <person name="Mata J.L."/>
            <person name="Ishikawa N.K."/>
            <person name="Vargas-Isla R."/>
            <person name="Ushijima S."/>
            <person name="Smith C.A."/>
            <person name="Ahrendt S."/>
            <person name="Andreopoulos W."/>
            <person name="He G."/>
            <person name="LaButti K."/>
            <person name="Lipzen A."/>
            <person name="Ng V."/>
            <person name="Riley R."/>
            <person name="Sandor L."/>
            <person name="Barry K."/>
            <person name="Martinez A.T."/>
            <person name="Xiao Y."/>
            <person name="Gibbons J.G."/>
            <person name="Terashima K."/>
            <person name="Hibbett D.S."/>
            <person name="Grigoriev I.V."/>
        </authorList>
    </citation>
    <scope>NUCLEOTIDE SEQUENCE</scope>
    <source>
        <strain evidence="5">ET3784</strain>
    </source>
</reference>
<name>A0AA38JR94_9AGAR</name>
<evidence type="ECO:0000313" key="5">
    <source>
        <dbReference type="EMBL" id="KAJ3735155.1"/>
    </source>
</evidence>
<evidence type="ECO:0000256" key="3">
    <source>
        <dbReference type="ARBA" id="ARBA00022840"/>
    </source>
</evidence>
<dbReference type="InterPro" id="IPR027417">
    <property type="entry name" value="P-loop_NTPase"/>
</dbReference>
<accession>A0AA38JR94</accession>
<keyword evidence="3" id="KW-0067">ATP-binding</keyword>
<dbReference type="GO" id="GO:0005739">
    <property type="term" value="C:mitochondrion"/>
    <property type="evidence" value="ECO:0007669"/>
    <property type="project" value="TreeGrafter"/>
</dbReference>
<keyword evidence="2" id="KW-0547">Nucleotide-binding</keyword>